<evidence type="ECO:0000313" key="3">
    <source>
        <dbReference type="Proteomes" id="UP001140453"/>
    </source>
</evidence>
<proteinExistence type="predicted"/>
<dbReference type="Pfam" id="PF12511">
    <property type="entry name" value="DUF3716"/>
    <property type="match status" value="1"/>
</dbReference>
<gene>
    <name evidence="2" type="ORF">N0V93_002166</name>
</gene>
<protein>
    <submittedName>
        <fullName evidence="2">Uncharacterized protein</fullName>
    </submittedName>
</protein>
<dbReference type="OrthoDB" id="4771877at2759"/>
<dbReference type="EMBL" id="JAPEVB010000002">
    <property type="protein sequence ID" value="KAJ4392962.1"/>
    <property type="molecule type" value="Genomic_DNA"/>
</dbReference>
<dbReference type="AlphaFoldDB" id="A0A9W8YY45"/>
<evidence type="ECO:0000256" key="1">
    <source>
        <dbReference type="SAM" id="MobiDB-lite"/>
    </source>
</evidence>
<comment type="caution">
    <text evidence="2">The sequence shown here is derived from an EMBL/GenBank/DDBJ whole genome shotgun (WGS) entry which is preliminary data.</text>
</comment>
<accession>A0A9W8YY45</accession>
<evidence type="ECO:0000313" key="2">
    <source>
        <dbReference type="EMBL" id="KAJ4392962.1"/>
    </source>
</evidence>
<reference evidence="2" key="1">
    <citation type="submission" date="2022-10" db="EMBL/GenBank/DDBJ databases">
        <title>Tapping the CABI collections for fungal endophytes: first genome assemblies for Collariella, Neodidymelliopsis, Ascochyta clinopodiicola, Didymella pomorum, Didymosphaeria variabile, Neocosmospora piperis and Neocucurbitaria cava.</title>
        <authorList>
            <person name="Hill R."/>
        </authorList>
    </citation>
    <scope>NUCLEOTIDE SEQUENCE</scope>
    <source>
        <strain evidence="2">IMI 355082</strain>
    </source>
</reference>
<keyword evidence="3" id="KW-1185">Reference proteome</keyword>
<feature type="region of interest" description="Disordered" evidence="1">
    <location>
        <begin position="179"/>
        <end position="219"/>
    </location>
</feature>
<dbReference type="Proteomes" id="UP001140453">
    <property type="component" value="Unassembled WGS sequence"/>
</dbReference>
<sequence>MQAPQSSQNTGEGASSSSSSSSTIITAADGSPLTGLAYLKSEEKLPRLIKVILNMPEELARVSKDLCDLPMKRKLSYHEFKNPKLLFKFDAADNSHIGTVKPHYNVTALLVFVTGNEMKGEEACCEWENKPTCLRGIFPLSVVPANPDDKELTSKKACANCQYDGMGSKCPLQTRANMTKKRKAKVSNLDGQIDDDEDDDEYSDEGNDEDEEDDKESDN</sequence>
<feature type="compositionally biased region" description="Polar residues" evidence="1">
    <location>
        <begin position="1"/>
        <end position="14"/>
    </location>
</feature>
<organism evidence="2 3">
    <name type="scientific">Gnomoniopsis smithogilvyi</name>
    <dbReference type="NCBI Taxonomy" id="1191159"/>
    <lineage>
        <taxon>Eukaryota</taxon>
        <taxon>Fungi</taxon>
        <taxon>Dikarya</taxon>
        <taxon>Ascomycota</taxon>
        <taxon>Pezizomycotina</taxon>
        <taxon>Sordariomycetes</taxon>
        <taxon>Sordariomycetidae</taxon>
        <taxon>Diaporthales</taxon>
        <taxon>Gnomoniaceae</taxon>
        <taxon>Gnomoniopsis</taxon>
    </lineage>
</organism>
<dbReference type="InterPro" id="IPR022190">
    <property type="entry name" value="DUF3716"/>
</dbReference>
<name>A0A9W8YY45_9PEZI</name>
<feature type="compositionally biased region" description="Acidic residues" evidence="1">
    <location>
        <begin position="192"/>
        <end position="219"/>
    </location>
</feature>
<feature type="region of interest" description="Disordered" evidence="1">
    <location>
        <begin position="1"/>
        <end position="24"/>
    </location>
</feature>